<name>A0AAW0GJH6_9APHY</name>
<dbReference type="AlphaFoldDB" id="A0AAW0GJH6"/>
<evidence type="ECO:0000313" key="1">
    <source>
        <dbReference type="EMBL" id="KAK7691294.1"/>
    </source>
</evidence>
<keyword evidence="2" id="KW-1185">Reference proteome</keyword>
<sequence length="200" mass="23237">MRLLTGLPDPHHTQTYHHFAVQSNDAINTIHGVLNQASLSSMISLRWNVVIYSRWSSNSHFPPHVVRFYDSFNKLEALEYLELFGRDLIAILRHRLIKSPSAPVNFPQLQTLELHDLEEEWYYLARDLAHDFKHLGHCIRKGTLLFPKLGKIVFDKVAGCGEFERRILVDAICLRRSVSTTAVRIEVNKDKTRYTYILPE</sequence>
<dbReference type="Proteomes" id="UP001385951">
    <property type="component" value="Unassembled WGS sequence"/>
</dbReference>
<reference evidence="1 2" key="1">
    <citation type="submission" date="2022-09" db="EMBL/GenBank/DDBJ databases">
        <authorList>
            <person name="Palmer J.M."/>
        </authorList>
    </citation>
    <scope>NUCLEOTIDE SEQUENCE [LARGE SCALE GENOMIC DNA]</scope>
    <source>
        <strain evidence="1 2">DSM 7382</strain>
    </source>
</reference>
<accession>A0AAW0GJH6</accession>
<gene>
    <name evidence="1" type="ORF">QCA50_004688</name>
</gene>
<evidence type="ECO:0000313" key="2">
    <source>
        <dbReference type="Proteomes" id="UP001385951"/>
    </source>
</evidence>
<proteinExistence type="predicted"/>
<protein>
    <submittedName>
        <fullName evidence="1">Uncharacterized protein</fullName>
    </submittedName>
</protein>
<organism evidence="1 2">
    <name type="scientific">Cerrena zonata</name>
    <dbReference type="NCBI Taxonomy" id="2478898"/>
    <lineage>
        <taxon>Eukaryota</taxon>
        <taxon>Fungi</taxon>
        <taxon>Dikarya</taxon>
        <taxon>Basidiomycota</taxon>
        <taxon>Agaricomycotina</taxon>
        <taxon>Agaricomycetes</taxon>
        <taxon>Polyporales</taxon>
        <taxon>Cerrenaceae</taxon>
        <taxon>Cerrena</taxon>
    </lineage>
</organism>
<comment type="caution">
    <text evidence="1">The sequence shown here is derived from an EMBL/GenBank/DDBJ whole genome shotgun (WGS) entry which is preliminary data.</text>
</comment>
<dbReference type="EMBL" id="JASBNA010000005">
    <property type="protein sequence ID" value="KAK7691294.1"/>
    <property type="molecule type" value="Genomic_DNA"/>
</dbReference>